<dbReference type="Proteomes" id="UP000595278">
    <property type="component" value="Chromosome"/>
</dbReference>
<gene>
    <name evidence="1" type="ORF">JHT90_06075</name>
</gene>
<keyword evidence="2" id="KW-1185">Reference proteome</keyword>
<reference evidence="1 2" key="1">
    <citation type="submission" date="2021-01" db="EMBL/GenBank/DDBJ databases">
        <title>Entomomonas sp. F2A isolated from a house cricket (Acheta domesticus).</title>
        <authorList>
            <person name="Spergser J."/>
            <person name="Busse H.-J."/>
        </authorList>
    </citation>
    <scope>NUCLEOTIDE SEQUENCE [LARGE SCALE GENOMIC DNA]</scope>
    <source>
        <strain evidence="1 2">F2A</strain>
    </source>
</reference>
<evidence type="ECO:0000313" key="1">
    <source>
        <dbReference type="EMBL" id="QQP86805.1"/>
    </source>
</evidence>
<organism evidence="1 2">
    <name type="scientific">Entomomonas asaccharolytica</name>
    <dbReference type="NCBI Taxonomy" id="2785331"/>
    <lineage>
        <taxon>Bacteria</taxon>
        <taxon>Pseudomonadati</taxon>
        <taxon>Pseudomonadota</taxon>
        <taxon>Gammaproteobacteria</taxon>
        <taxon>Pseudomonadales</taxon>
        <taxon>Pseudomonadaceae</taxon>
        <taxon>Entomomonas</taxon>
    </lineage>
</organism>
<accession>A0A974NHA6</accession>
<name>A0A974NHA6_9GAMM</name>
<proteinExistence type="predicted"/>
<dbReference type="RefSeq" id="WP_201095237.1">
    <property type="nucleotide sequence ID" value="NZ_CP067393.1"/>
</dbReference>
<evidence type="ECO:0000313" key="2">
    <source>
        <dbReference type="Proteomes" id="UP000595278"/>
    </source>
</evidence>
<sequence length="203" mass="23489">MAGLKSLAYCDVIFKGIKKNTHNGYDIVFIKDGVEQRLPYYCSYTRTKEDKKYDKFVVGKIGSIQPVVCCTGYWFEIYTDQSLRRAPELDMDQIDIDQNPEIIDTIGWRNERNPQGFRSPEGIIPYCFTPKQTPSERITLDIPQGFETICEQYHLSPEKILQDFIEGVCVQTTSQLSLNPNREVLVTKHYLQARYGKAEEQLI</sequence>
<dbReference type="AlphaFoldDB" id="A0A974NHA6"/>
<dbReference type="KEGG" id="eaz:JHT90_06075"/>
<protein>
    <submittedName>
        <fullName evidence="1">Uncharacterized protein</fullName>
    </submittedName>
</protein>
<dbReference type="EMBL" id="CP067393">
    <property type="protein sequence ID" value="QQP86805.1"/>
    <property type="molecule type" value="Genomic_DNA"/>
</dbReference>